<evidence type="ECO:0000256" key="7">
    <source>
        <dbReference type="ARBA" id="ARBA00022989"/>
    </source>
</evidence>
<evidence type="ECO:0000256" key="10">
    <source>
        <dbReference type="PIRNR" id="PIRNR002450"/>
    </source>
</evidence>
<feature type="transmembrane region" description="Helical" evidence="10">
    <location>
        <begin position="733"/>
        <end position="753"/>
    </location>
</feature>
<dbReference type="OMA" id="RMTNDGI"/>
<feature type="compositionally biased region" description="Polar residues" evidence="11">
    <location>
        <begin position="814"/>
        <end position="824"/>
    </location>
</feature>
<dbReference type="EMBL" id="KN275963">
    <property type="protein sequence ID" value="EEH49717.2"/>
    <property type="molecule type" value="Genomic_DNA"/>
</dbReference>
<feature type="transmembrane region" description="Helical" evidence="10">
    <location>
        <begin position="51"/>
        <end position="69"/>
    </location>
</feature>
<name>C1GEW0_PARBD</name>
<keyword evidence="5 10" id="KW-0812">Transmembrane</keyword>
<feature type="compositionally biased region" description="Low complexity" evidence="11">
    <location>
        <begin position="827"/>
        <end position="837"/>
    </location>
</feature>
<gene>
    <name evidence="12" type="ORF">PADG_05796</name>
</gene>
<dbReference type="Pfam" id="PF02386">
    <property type="entry name" value="TrkH"/>
    <property type="match status" value="1"/>
</dbReference>
<organism evidence="12 13">
    <name type="scientific">Paracoccidioides brasiliensis (strain Pb18)</name>
    <dbReference type="NCBI Taxonomy" id="502780"/>
    <lineage>
        <taxon>Eukaryota</taxon>
        <taxon>Fungi</taxon>
        <taxon>Dikarya</taxon>
        <taxon>Ascomycota</taxon>
        <taxon>Pezizomycotina</taxon>
        <taxon>Eurotiomycetes</taxon>
        <taxon>Eurotiomycetidae</taxon>
        <taxon>Onygenales</taxon>
        <taxon>Ajellomycetaceae</taxon>
        <taxon>Paracoccidioides</taxon>
    </lineage>
</organism>
<dbReference type="GO" id="GO:0005886">
    <property type="term" value="C:plasma membrane"/>
    <property type="evidence" value="ECO:0007669"/>
    <property type="project" value="InterPro"/>
</dbReference>
<feature type="compositionally biased region" description="Polar residues" evidence="11">
    <location>
        <begin position="182"/>
        <end position="193"/>
    </location>
</feature>
<dbReference type="eggNOG" id="KOG1341">
    <property type="taxonomic scope" value="Eukaryota"/>
</dbReference>
<feature type="transmembrane region" description="Helical" evidence="10">
    <location>
        <begin position="575"/>
        <end position="597"/>
    </location>
</feature>
<dbReference type="VEuPathDB" id="FungiDB:PADG_05796"/>
<feature type="compositionally biased region" description="Low complexity" evidence="11">
    <location>
        <begin position="203"/>
        <end position="215"/>
    </location>
</feature>
<reference evidence="12 13" key="1">
    <citation type="journal article" date="2011" name="PLoS Genet.">
        <title>Comparative genomic analysis of human fungal pathogens causing paracoccidioidomycosis.</title>
        <authorList>
            <person name="Desjardins C.A."/>
            <person name="Champion M.D."/>
            <person name="Holder J.W."/>
            <person name="Muszewska A."/>
            <person name="Goldberg J."/>
            <person name="Bailao A.M."/>
            <person name="Brigido M.M."/>
            <person name="Ferreira M.E."/>
            <person name="Garcia A.M."/>
            <person name="Grynberg M."/>
            <person name="Gujja S."/>
            <person name="Heiman D.I."/>
            <person name="Henn M.R."/>
            <person name="Kodira C.D."/>
            <person name="Leon-Narvaez H."/>
            <person name="Longo L.V."/>
            <person name="Ma L.J."/>
            <person name="Malavazi I."/>
            <person name="Matsuo A.L."/>
            <person name="Morais F.V."/>
            <person name="Pereira M."/>
            <person name="Rodriguez-Brito S."/>
            <person name="Sakthikumar S."/>
            <person name="Salem-Izacc S.M."/>
            <person name="Sykes S.M."/>
            <person name="Teixeira M.M."/>
            <person name="Vallejo M.C."/>
            <person name="Walter M.E."/>
            <person name="Yandava C."/>
            <person name="Young S."/>
            <person name="Zeng Q."/>
            <person name="Zucker J."/>
            <person name="Felipe M.S."/>
            <person name="Goldman G.H."/>
            <person name="Haas B.J."/>
            <person name="McEwen J.G."/>
            <person name="Nino-Vega G."/>
            <person name="Puccia R."/>
            <person name="San-Blas G."/>
            <person name="Soares C.M."/>
            <person name="Birren B.W."/>
            <person name="Cuomo C.A."/>
        </authorList>
    </citation>
    <scope>NUCLEOTIDE SEQUENCE [LARGE SCALE GENOMIC DNA]</scope>
    <source>
        <strain evidence="12 13">Pb18</strain>
    </source>
</reference>
<dbReference type="GO" id="GO:0140107">
    <property type="term" value="F:high-affinity potassium ion transmembrane transporter activity"/>
    <property type="evidence" value="ECO:0007669"/>
    <property type="project" value="TreeGrafter"/>
</dbReference>
<comment type="subcellular location">
    <subcellularLocation>
        <location evidence="1">Membrane</location>
        <topology evidence="1">Multi-pass membrane protein</topology>
    </subcellularLocation>
</comment>
<evidence type="ECO:0000313" key="12">
    <source>
        <dbReference type="EMBL" id="EEH49717.2"/>
    </source>
</evidence>
<keyword evidence="9 10" id="KW-0472">Membrane</keyword>
<feature type="compositionally biased region" description="Polar residues" evidence="11">
    <location>
        <begin position="216"/>
        <end position="241"/>
    </location>
</feature>
<dbReference type="KEGG" id="pbn:PADG_05796"/>
<protein>
    <recommendedName>
        <fullName evidence="10">Potassium transport protein</fullName>
    </recommendedName>
</protein>
<dbReference type="InterPro" id="IPR051143">
    <property type="entry name" value="TrkH_K-transport"/>
</dbReference>
<evidence type="ECO:0000256" key="4">
    <source>
        <dbReference type="ARBA" id="ARBA00022538"/>
    </source>
</evidence>
<comment type="similarity">
    <text evidence="2 10">Belongs to the TrkH potassium transport family.</text>
</comment>
<dbReference type="HOGENOM" id="CLU_005947_0_1_1"/>
<feature type="region of interest" description="Disordered" evidence="11">
    <location>
        <begin position="805"/>
        <end position="880"/>
    </location>
</feature>
<feature type="compositionally biased region" description="Polar residues" evidence="11">
    <location>
        <begin position="312"/>
        <end position="324"/>
    </location>
</feature>
<dbReference type="InterPro" id="IPR015958">
    <property type="entry name" value="Trk1_fungi"/>
</dbReference>
<dbReference type="STRING" id="502780.C1GEW0"/>
<dbReference type="RefSeq" id="XP_010761218.1">
    <property type="nucleotide sequence ID" value="XM_010762916.1"/>
</dbReference>
<dbReference type="NCBIfam" id="TIGR00934">
    <property type="entry name" value="2a38euk"/>
    <property type="match status" value="1"/>
</dbReference>
<keyword evidence="4 10" id="KW-0633">Potassium transport</keyword>
<evidence type="ECO:0000256" key="6">
    <source>
        <dbReference type="ARBA" id="ARBA00022958"/>
    </source>
</evidence>
<accession>C1GEW0</accession>
<dbReference type="InParanoid" id="C1GEW0"/>
<evidence type="ECO:0000256" key="3">
    <source>
        <dbReference type="ARBA" id="ARBA00022448"/>
    </source>
</evidence>
<feature type="transmembrane region" description="Helical" evidence="10">
    <location>
        <begin position="440"/>
        <end position="465"/>
    </location>
</feature>
<evidence type="ECO:0000256" key="8">
    <source>
        <dbReference type="ARBA" id="ARBA00023065"/>
    </source>
</evidence>
<feature type="region of interest" description="Disordered" evidence="11">
    <location>
        <begin position="278"/>
        <end position="384"/>
    </location>
</feature>
<evidence type="ECO:0000256" key="1">
    <source>
        <dbReference type="ARBA" id="ARBA00004141"/>
    </source>
</evidence>
<keyword evidence="8 10" id="KW-0406">Ion transport</keyword>
<feature type="compositionally biased region" description="Basic and acidic residues" evidence="11">
    <location>
        <begin position="153"/>
        <end position="172"/>
    </location>
</feature>
<keyword evidence="7 10" id="KW-1133">Transmembrane helix</keyword>
<dbReference type="GO" id="GO:0030007">
    <property type="term" value="P:intracellular potassium ion homeostasis"/>
    <property type="evidence" value="ECO:0007669"/>
    <property type="project" value="UniProtKB-UniRule"/>
</dbReference>
<dbReference type="GO" id="GO:1990573">
    <property type="term" value="P:potassium ion import across plasma membrane"/>
    <property type="evidence" value="ECO:0007669"/>
    <property type="project" value="TreeGrafter"/>
</dbReference>
<sequence>MSPQFGFKKAVARAYCNSIDALSTTLKVLGTIKSRIPIISSIRINFISIHYAYIISCSIACSVVLFSIGNMSYIDALLFGAGASTQSGLNPIDVNLLFTYQQVGIYFTSMITNPIVINTAVVFIRLFWFEKRFQHVVREAKTLRRSKSRSRTMTREAGEQGDRDHNREEMGVRGRHIVLVRNSDTGQPRTQFTVPDIVEKSSPESTSESDISPTINPDSVTNGDGISQNAAGTTQNRGSESNVKRPTAPDATDEDGNLRAPPHLSPEHHIAFLEHQRRETGALRIPSPREYDRGGVPQSIDDDIDGADLKPTHTSQSEQPSNPAQLSQFQQQLQSSPGQHITIDEPDVVRVRSRTATLPRISSRYGPSTATAGPDENLPKPTRRGTLTSIFRSTSAQDADIDSSPYLSWQPTIGRNSAFVDLTEAQRDELGGIEYRALKALAVLLIGYFFFFHLLGVVCLVPWIMQQTRFGDIVKAAGQGRPWWAIFTAGSSFNDQGFALTPDSMISFFDAIFPLLLMAFLIIVGNTGFPCMLRFIIWVFSHLVPHGGPLWEELRFLLDHPRRCFTLLFPRAATWWLFGFLVLLNVVDVIFFVILYLNNSEISKIPGGIRFVDGLFQAAATRTAGLSVVNLAEVHPAVQVSYMIMMYISVFPIAISVRRTNVYEEGSLGIYSSPYVDKDDGDEAFEAKEFNYVGAHLRRQLSFDLWFIFLGLFIIAIVEAGRLDNTGEGSLSMFAILFEIVSAYGTVGLSLGYPGTNTSLCAQFKPLSKLIIIAMEIRGRHRGLPYELDRAILLPSESLQRRELVDANKRSKRPGSQVSVHSGVTGQGQPQTTNPQQDIGSSSGYQRDGPHGSRWSEANSLAPTGAVTMTPRLATHHEIA</sequence>
<dbReference type="Proteomes" id="UP000001628">
    <property type="component" value="Unassembled WGS sequence"/>
</dbReference>
<dbReference type="OrthoDB" id="9999863at2759"/>
<evidence type="ECO:0000256" key="11">
    <source>
        <dbReference type="SAM" id="MobiDB-lite"/>
    </source>
</evidence>
<dbReference type="GeneID" id="22584661"/>
<keyword evidence="6 10" id="KW-0630">Potassium</keyword>
<dbReference type="InterPro" id="IPR004773">
    <property type="entry name" value="K/Na_transp_Trk1/HKT1"/>
</dbReference>
<dbReference type="FunCoup" id="C1GEW0">
    <property type="interactions" value="14"/>
</dbReference>
<feature type="transmembrane region" description="Helical" evidence="10">
    <location>
        <begin position="105"/>
        <end position="128"/>
    </location>
</feature>
<feature type="transmembrane region" description="Helical" evidence="10">
    <location>
        <begin position="703"/>
        <end position="721"/>
    </location>
</feature>
<evidence type="ECO:0000256" key="9">
    <source>
        <dbReference type="ARBA" id="ARBA00023136"/>
    </source>
</evidence>
<dbReference type="PANTHER" id="PTHR31064:SF30">
    <property type="entry name" value="HIGH-AFFINITY POTASSIUM TRANSPORT PROTEIN-RELATED"/>
    <property type="match status" value="1"/>
</dbReference>
<evidence type="ECO:0000256" key="5">
    <source>
        <dbReference type="ARBA" id="ARBA00022692"/>
    </source>
</evidence>
<feature type="compositionally biased region" description="Low complexity" evidence="11">
    <location>
        <begin position="325"/>
        <end position="336"/>
    </location>
</feature>
<dbReference type="InterPro" id="IPR003445">
    <property type="entry name" value="Cat_transpt"/>
</dbReference>
<dbReference type="PANTHER" id="PTHR31064">
    <property type="entry name" value="POTASSIUM TRANSPORT PROTEIN DDB_G0292412-RELATED"/>
    <property type="match status" value="1"/>
</dbReference>
<dbReference type="PIRSF" id="PIRSF002450">
    <property type="entry name" value="K+_transpter_TRK"/>
    <property type="match status" value="1"/>
</dbReference>
<evidence type="ECO:0000313" key="13">
    <source>
        <dbReference type="Proteomes" id="UP000001628"/>
    </source>
</evidence>
<proteinExistence type="inferred from homology"/>
<dbReference type="AlphaFoldDB" id="C1GEW0"/>
<feature type="region of interest" description="Disordered" evidence="11">
    <location>
        <begin position="144"/>
        <end position="264"/>
    </location>
</feature>
<keyword evidence="13" id="KW-1185">Reference proteome</keyword>
<keyword evidence="3 10" id="KW-0813">Transport</keyword>
<feature type="compositionally biased region" description="Basic and acidic residues" evidence="11">
    <location>
        <begin position="278"/>
        <end position="293"/>
    </location>
</feature>
<feature type="transmembrane region" description="Helical" evidence="10">
    <location>
        <begin position="505"/>
        <end position="524"/>
    </location>
</feature>
<evidence type="ECO:0000256" key="2">
    <source>
        <dbReference type="ARBA" id="ARBA00009137"/>
    </source>
</evidence>